<evidence type="ECO:0000313" key="4">
    <source>
        <dbReference type="EMBL" id="GIQ90373.1"/>
    </source>
</evidence>
<dbReference type="Gene3D" id="3.30.479.30">
    <property type="entry name" value="Band 7 domain"/>
    <property type="match status" value="1"/>
</dbReference>
<keyword evidence="2" id="KW-1133">Transmembrane helix</keyword>
<dbReference type="EMBL" id="BDIP01006095">
    <property type="protein sequence ID" value="GIQ90373.1"/>
    <property type="molecule type" value="Genomic_DNA"/>
</dbReference>
<keyword evidence="5" id="KW-1185">Reference proteome</keyword>
<proteinExistence type="inferred from homology"/>
<organism evidence="4 5">
    <name type="scientific">Kipferlia bialata</name>
    <dbReference type="NCBI Taxonomy" id="797122"/>
    <lineage>
        <taxon>Eukaryota</taxon>
        <taxon>Metamonada</taxon>
        <taxon>Carpediemonas-like organisms</taxon>
        <taxon>Kipferlia</taxon>
    </lineage>
</organism>
<dbReference type="InterPro" id="IPR001107">
    <property type="entry name" value="Band_7"/>
</dbReference>
<feature type="domain" description="Band 7" evidence="3">
    <location>
        <begin position="28"/>
        <end position="211"/>
    </location>
</feature>
<dbReference type="PANTHER" id="PTHR43327:SF10">
    <property type="entry name" value="STOMATIN-LIKE PROTEIN 2, MITOCHONDRIAL"/>
    <property type="match status" value="1"/>
</dbReference>
<dbReference type="SUPFAM" id="SSF117892">
    <property type="entry name" value="Band 7/SPFH domain"/>
    <property type="match status" value="1"/>
</dbReference>
<name>A0A9K3GPF8_9EUKA</name>
<dbReference type="SMART" id="SM00244">
    <property type="entry name" value="PHB"/>
    <property type="match status" value="1"/>
</dbReference>
<dbReference type="AlphaFoldDB" id="A0A9K3GPF8"/>
<dbReference type="PRINTS" id="PR00721">
    <property type="entry name" value="STOMATIN"/>
</dbReference>
<comment type="caution">
    <text evidence="4">The sequence shown here is derived from an EMBL/GenBank/DDBJ whole genome shotgun (WGS) entry which is preliminary data.</text>
</comment>
<dbReference type="Proteomes" id="UP000265618">
    <property type="component" value="Unassembled WGS sequence"/>
</dbReference>
<evidence type="ECO:0000256" key="2">
    <source>
        <dbReference type="SAM" id="Phobius"/>
    </source>
</evidence>
<evidence type="ECO:0000256" key="1">
    <source>
        <dbReference type="ARBA" id="ARBA00008164"/>
    </source>
</evidence>
<feature type="non-terminal residue" evidence="4">
    <location>
        <position position="297"/>
    </location>
</feature>
<sequence length="297" mass="33417">MSLDTFDYVGIASLVTVLFICICVLISSSFVVVKNRSCVVVERFGRFSHLLQPGLHFLTPWVDRIRPLVWRNYTYELSRAGATLHIDQKNESHIDLRENILDLPLQVVITRDNVAINIHPMILYHIASPLRAVYEICDLSQAVEKLVQTTLRAIVGSMGLDDTLASREEINRALMQKIANVCINWGIELHKVELLEINPMKDIMRAMHEQLKAERQRRANIIAAHGYREVAKTSVEGQAQAQLALATGQARRRVITSSAMAQSKLEVMRAEAEAVKILAEALEPFGIEPALYNLALK</sequence>
<accession>A0A9K3GPF8</accession>
<dbReference type="CDD" id="cd08829">
    <property type="entry name" value="SPFH_paraslipin"/>
    <property type="match status" value="1"/>
</dbReference>
<feature type="transmembrane region" description="Helical" evidence="2">
    <location>
        <begin position="6"/>
        <end position="33"/>
    </location>
</feature>
<gene>
    <name evidence="4" type="ORF">KIPB_013143</name>
</gene>
<dbReference type="OrthoDB" id="434619at2759"/>
<reference evidence="4 5" key="1">
    <citation type="journal article" date="2018" name="PLoS ONE">
        <title>The draft genome of Kipferlia bialata reveals reductive genome evolution in fornicate parasites.</title>
        <authorList>
            <person name="Tanifuji G."/>
            <person name="Takabayashi S."/>
            <person name="Kume K."/>
            <person name="Takagi M."/>
            <person name="Nakayama T."/>
            <person name="Kamikawa R."/>
            <person name="Inagaki Y."/>
            <person name="Hashimoto T."/>
        </authorList>
    </citation>
    <scope>NUCLEOTIDE SEQUENCE [LARGE SCALE GENOMIC DNA]</scope>
    <source>
        <strain evidence="4">NY0173</strain>
    </source>
</reference>
<dbReference type="PANTHER" id="PTHR43327">
    <property type="entry name" value="STOMATIN-LIKE PROTEIN 2, MITOCHONDRIAL"/>
    <property type="match status" value="1"/>
</dbReference>
<dbReference type="InterPro" id="IPR001972">
    <property type="entry name" value="Stomatin_HflK_fam"/>
</dbReference>
<dbReference type="GO" id="GO:0005886">
    <property type="term" value="C:plasma membrane"/>
    <property type="evidence" value="ECO:0007669"/>
    <property type="project" value="UniProtKB-ARBA"/>
</dbReference>
<dbReference type="FunFam" id="3.30.479.30:FF:000004">
    <property type="entry name" value="Putative membrane protease family, stomatin"/>
    <property type="match status" value="1"/>
</dbReference>
<keyword evidence="2" id="KW-0472">Membrane</keyword>
<protein>
    <submittedName>
        <fullName evidence="4">Stomatin family protein</fullName>
    </submittedName>
</protein>
<evidence type="ECO:0000313" key="5">
    <source>
        <dbReference type="Proteomes" id="UP000265618"/>
    </source>
</evidence>
<keyword evidence="2" id="KW-0812">Transmembrane</keyword>
<dbReference type="InterPro" id="IPR036013">
    <property type="entry name" value="Band_7/SPFH_dom_sf"/>
</dbReference>
<dbReference type="Pfam" id="PF01145">
    <property type="entry name" value="Band_7"/>
    <property type="match status" value="1"/>
</dbReference>
<dbReference type="InterPro" id="IPR050710">
    <property type="entry name" value="Band7/mec-2_domain"/>
</dbReference>
<dbReference type="GO" id="GO:0098552">
    <property type="term" value="C:side of membrane"/>
    <property type="evidence" value="ECO:0007669"/>
    <property type="project" value="UniProtKB-ARBA"/>
</dbReference>
<comment type="similarity">
    <text evidence="1">Belongs to the band 7/mec-2 family.</text>
</comment>
<evidence type="ECO:0000259" key="3">
    <source>
        <dbReference type="SMART" id="SM00244"/>
    </source>
</evidence>